<protein>
    <submittedName>
        <fullName evidence="1">Uncharacterized protein</fullName>
    </submittedName>
</protein>
<gene>
    <name evidence="1" type="ORF">OBBRIDRAFT_608984</name>
</gene>
<accession>A0A8E2AXT9</accession>
<keyword evidence="2" id="KW-1185">Reference proteome</keyword>
<proteinExistence type="predicted"/>
<evidence type="ECO:0000313" key="1">
    <source>
        <dbReference type="EMBL" id="OCH90245.1"/>
    </source>
</evidence>
<reference evidence="1 2" key="1">
    <citation type="submission" date="2016-07" db="EMBL/GenBank/DDBJ databases">
        <title>Draft genome of the white-rot fungus Obba rivulosa 3A-2.</title>
        <authorList>
            <consortium name="DOE Joint Genome Institute"/>
            <person name="Miettinen O."/>
            <person name="Riley R."/>
            <person name="Acob R."/>
            <person name="Barry K."/>
            <person name="Cullen D."/>
            <person name="De Vries R."/>
            <person name="Hainaut M."/>
            <person name="Hatakka A."/>
            <person name="Henrissat B."/>
            <person name="Hilden K."/>
            <person name="Kuo R."/>
            <person name="Labutti K."/>
            <person name="Lipzen A."/>
            <person name="Makela M.R."/>
            <person name="Sandor L."/>
            <person name="Spatafora J.W."/>
            <person name="Grigoriev I.V."/>
            <person name="Hibbett D.S."/>
        </authorList>
    </citation>
    <scope>NUCLEOTIDE SEQUENCE [LARGE SCALE GENOMIC DNA]</scope>
    <source>
        <strain evidence="1 2">3A-2</strain>
    </source>
</reference>
<name>A0A8E2AXT9_9APHY</name>
<evidence type="ECO:0000313" key="2">
    <source>
        <dbReference type="Proteomes" id="UP000250043"/>
    </source>
</evidence>
<dbReference type="EMBL" id="KV722408">
    <property type="protein sequence ID" value="OCH90245.1"/>
    <property type="molecule type" value="Genomic_DNA"/>
</dbReference>
<sequence length="157" mass="16862">MRCESCDSEGCTASIAGPPPPHCDDRKHFRGEAIGDRCGGPAHDDGDGDRTATMIVVDRPARCACACLVLGRMRAIAGQAAMTRREGSPTGWPLHWPRAADSRTTADFGSSREWRAPRRPFILRRSPRDSGTLTEFAAGSWAGARRYLGSALVHVGG</sequence>
<dbReference type="Proteomes" id="UP000250043">
    <property type="component" value="Unassembled WGS sequence"/>
</dbReference>
<organism evidence="1 2">
    <name type="scientific">Obba rivulosa</name>
    <dbReference type="NCBI Taxonomy" id="1052685"/>
    <lineage>
        <taxon>Eukaryota</taxon>
        <taxon>Fungi</taxon>
        <taxon>Dikarya</taxon>
        <taxon>Basidiomycota</taxon>
        <taxon>Agaricomycotina</taxon>
        <taxon>Agaricomycetes</taxon>
        <taxon>Polyporales</taxon>
        <taxon>Gelatoporiaceae</taxon>
        <taxon>Obba</taxon>
    </lineage>
</organism>
<dbReference type="AlphaFoldDB" id="A0A8E2AXT9"/>